<comment type="caution">
    <text evidence="1">The sequence shown here is derived from an EMBL/GenBank/DDBJ whole genome shotgun (WGS) entry which is preliminary data.</text>
</comment>
<gene>
    <name evidence="1" type="ORF">HII17_09510</name>
</gene>
<evidence type="ECO:0000313" key="1">
    <source>
        <dbReference type="EMBL" id="NMP31800.1"/>
    </source>
</evidence>
<protein>
    <recommendedName>
        <fullName evidence="3">STAS/SEC14 domain-containing protein</fullName>
    </recommendedName>
</protein>
<accession>A0A7Y0LC07</accession>
<dbReference type="Proteomes" id="UP000568664">
    <property type="component" value="Unassembled WGS sequence"/>
</dbReference>
<proteinExistence type="predicted"/>
<reference evidence="1 2" key="1">
    <citation type="submission" date="2020-04" db="EMBL/GenBank/DDBJ databases">
        <title>Thalassotalea sp. M1531, isolated from the surface of marine red alga.</title>
        <authorList>
            <person name="Pang L."/>
            <person name="Lu D.-C."/>
        </authorList>
    </citation>
    <scope>NUCLEOTIDE SEQUENCE [LARGE SCALE GENOMIC DNA]</scope>
    <source>
        <strain evidence="1 2">M1531</strain>
    </source>
</reference>
<evidence type="ECO:0000313" key="2">
    <source>
        <dbReference type="Proteomes" id="UP000568664"/>
    </source>
</evidence>
<evidence type="ECO:0008006" key="3">
    <source>
        <dbReference type="Google" id="ProtNLM"/>
    </source>
</evidence>
<sequence>MIDYSISDLEELVIGRAISSLSVNDLNQHTEELLKDPKFLPGMNGLYDFSGIEMITGSPNEFVRLADSISDKEQIPVRAKVAVVCELDSSLHKALIGYRLMVSNSAVEYEFFSSEQAARSWLARTDINS</sequence>
<keyword evidence="2" id="KW-1185">Reference proteome</keyword>
<organism evidence="1 2">
    <name type="scientific">Thalassotalea algicola</name>
    <dbReference type="NCBI Taxonomy" id="2716224"/>
    <lineage>
        <taxon>Bacteria</taxon>
        <taxon>Pseudomonadati</taxon>
        <taxon>Pseudomonadota</taxon>
        <taxon>Gammaproteobacteria</taxon>
        <taxon>Alteromonadales</taxon>
        <taxon>Colwelliaceae</taxon>
        <taxon>Thalassotalea</taxon>
    </lineage>
</organism>
<dbReference type="RefSeq" id="WP_169075143.1">
    <property type="nucleotide sequence ID" value="NZ_JABBXH010000003.1"/>
</dbReference>
<dbReference type="AlphaFoldDB" id="A0A7Y0LC07"/>
<name>A0A7Y0LC07_9GAMM</name>
<dbReference type="EMBL" id="JABBXH010000003">
    <property type="protein sequence ID" value="NMP31800.1"/>
    <property type="molecule type" value="Genomic_DNA"/>
</dbReference>